<dbReference type="Proteomes" id="UP000190744">
    <property type="component" value="Unassembled WGS sequence"/>
</dbReference>
<sequence length="336" mass="36321">MTPNFANPDSLAELSALVERTVQLPSPRPKLDTSDTATAERATDDESQLIDTGRLFRKSNSIAASTHIQRSIPVYYDGFQNALDSLSEQIFIAKAFLEKDYEAIKAREVVPQPAEDVSMSEIKQKMETDLQQSKLEQTDLASRPLKVEDTSDESAMAGLSLPTEAIPAPQPSEPILKKEEEKETAGLGPTDQTYPATTEGIQFDTVLDEGGANNSFDLNYDFGNDDMGNQAFLSGTAFGSTTTGTDKPSSSLPPTDNATAVPTGGGAFDMELGKTEEANPFPDPGTGMEDMMGPGESSFDDLFMENENFGEAAGDLHQLEGDSLMEINELDDSWFN</sequence>
<feature type="region of interest" description="Disordered" evidence="1">
    <location>
        <begin position="128"/>
        <end position="174"/>
    </location>
</feature>
<reference evidence="3" key="1">
    <citation type="submission" date="2015-09" db="EMBL/GenBank/DDBJ databases">
        <authorList>
            <person name="Fill T.P."/>
            <person name="Baretta J.F."/>
            <person name="de Almeida L.G."/>
            <person name="Rocha M."/>
            <person name="de Souza D.H."/>
            <person name="Malavazi I."/>
            <person name="Cerdeira L.T."/>
            <person name="Hong H."/>
            <person name="Samborskyy M."/>
            <person name="de Vasconcelos A.T."/>
            <person name="Leadlay P."/>
            <person name="Rodrigues-Filho E."/>
        </authorList>
    </citation>
    <scope>NUCLEOTIDE SEQUENCE [LARGE SCALE GENOMIC DNA]</scope>
    <source>
        <strain evidence="3">LaBioMMi 136</strain>
    </source>
</reference>
<evidence type="ECO:0000313" key="2">
    <source>
        <dbReference type="EMBL" id="OOQ82968.1"/>
    </source>
</evidence>
<feature type="compositionally biased region" description="Polar residues" evidence="1">
    <location>
        <begin position="246"/>
        <end position="260"/>
    </location>
</feature>
<organism evidence="2 3">
    <name type="scientific">Penicillium brasilianum</name>
    <dbReference type="NCBI Taxonomy" id="104259"/>
    <lineage>
        <taxon>Eukaryota</taxon>
        <taxon>Fungi</taxon>
        <taxon>Dikarya</taxon>
        <taxon>Ascomycota</taxon>
        <taxon>Pezizomycotina</taxon>
        <taxon>Eurotiomycetes</taxon>
        <taxon>Eurotiomycetidae</taxon>
        <taxon>Eurotiales</taxon>
        <taxon>Aspergillaceae</taxon>
        <taxon>Penicillium</taxon>
    </lineage>
</organism>
<dbReference type="AlphaFoldDB" id="A0A1S9RD07"/>
<evidence type="ECO:0000313" key="3">
    <source>
        <dbReference type="Proteomes" id="UP000190744"/>
    </source>
</evidence>
<proteinExistence type="predicted"/>
<protein>
    <submittedName>
        <fullName evidence="2">Uncharacterized protein</fullName>
    </submittedName>
</protein>
<feature type="region of interest" description="Disordered" evidence="1">
    <location>
        <begin position="22"/>
        <end position="45"/>
    </location>
</feature>
<accession>A0A1S9RD07</accession>
<evidence type="ECO:0000256" key="1">
    <source>
        <dbReference type="SAM" id="MobiDB-lite"/>
    </source>
</evidence>
<name>A0A1S9RD07_PENBI</name>
<comment type="caution">
    <text evidence="2">The sequence shown here is derived from an EMBL/GenBank/DDBJ whole genome shotgun (WGS) entry which is preliminary data.</text>
</comment>
<feature type="region of interest" description="Disordered" evidence="1">
    <location>
        <begin position="238"/>
        <end position="264"/>
    </location>
</feature>
<gene>
    <name evidence="2" type="ORF">PEBR_36793</name>
</gene>
<dbReference type="EMBL" id="LJBN01000206">
    <property type="protein sequence ID" value="OOQ82968.1"/>
    <property type="molecule type" value="Genomic_DNA"/>
</dbReference>